<organism evidence="1 2">
    <name type="scientific">Acrobeloides nanus</name>
    <dbReference type="NCBI Taxonomy" id="290746"/>
    <lineage>
        <taxon>Eukaryota</taxon>
        <taxon>Metazoa</taxon>
        <taxon>Ecdysozoa</taxon>
        <taxon>Nematoda</taxon>
        <taxon>Chromadorea</taxon>
        <taxon>Rhabditida</taxon>
        <taxon>Tylenchina</taxon>
        <taxon>Cephalobomorpha</taxon>
        <taxon>Cephaloboidea</taxon>
        <taxon>Cephalobidae</taxon>
        <taxon>Acrobeloides</taxon>
    </lineage>
</organism>
<dbReference type="AlphaFoldDB" id="A0A914D9U0"/>
<evidence type="ECO:0000313" key="2">
    <source>
        <dbReference type="WBParaSite" id="ACRNAN_scaffold21823.g15021.t1"/>
    </source>
</evidence>
<name>A0A914D9U0_9BILA</name>
<reference evidence="2" key="1">
    <citation type="submission" date="2022-11" db="UniProtKB">
        <authorList>
            <consortium name="WormBaseParasite"/>
        </authorList>
    </citation>
    <scope>IDENTIFICATION</scope>
</reference>
<dbReference type="WBParaSite" id="ACRNAN_scaffold21823.g15021.t1">
    <property type="protein sequence ID" value="ACRNAN_scaffold21823.g15021.t1"/>
    <property type="gene ID" value="ACRNAN_scaffold21823.g15021"/>
</dbReference>
<sequence length="46" mass="5488">MDYDIFLLNTPSSPARPSLPFSEKWSVEEEDLEVFLRMSNQKKRKK</sequence>
<protein>
    <submittedName>
        <fullName evidence="2">Uncharacterized protein</fullName>
    </submittedName>
</protein>
<evidence type="ECO:0000313" key="1">
    <source>
        <dbReference type="Proteomes" id="UP000887540"/>
    </source>
</evidence>
<accession>A0A914D9U0</accession>
<dbReference type="Proteomes" id="UP000887540">
    <property type="component" value="Unplaced"/>
</dbReference>
<keyword evidence="1" id="KW-1185">Reference proteome</keyword>
<proteinExistence type="predicted"/>